<dbReference type="PANTHER" id="PTHR47052:SF3">
    <property type="entry name" value="INGRESSION PROTEIN 1"/>
    <property type="match status" value="1"/>
</dbReference>
<dbReference type="InterPro" id="IPR000008">
    <property type="entry name" value="C2_dom"/>
</dbReference>
<dbReference type="GeneID" id="24136135"/>
<sequence>MAGRVRIRVQRARNLYDAQIFSKQDARVALTLGPTTLQTQVHVAGGTNPTWDEVLEFDDVGDELSVLVERPKEPKNDLLGSCTLSVAEWRADAANGKNPIEKAYPSTTDPSAGASSSSRRLSSLWSPKHRRSRTPRLLLLQSRS</sequence>
<feature type="compositionally biased region" description="Low complexity" evidence="1">
    <location>
        <begin position="105"/>
        <end position="126"/>
    </location>
</feature>
<dbReference type="VEuPathDB" id="FungiDB:SPRG_14326"/>
<accession>A0A067BPK6</accession>
<dbReference type="Gene3D" id="2.60.40.150">
    <property type="entry name" value="C2 domain"/>
    <property type="match status" value="1"/>
</dbReference>
<proteinExistence type="predicted"/>
<dbReference type="STRING" id="695850.A0A067BPK6"/>
<dbReference type="InterPro" id="IPR035892">
    <property type="entry name" value="C2_domain_sf"/>
</dbReference>
<name>A0A067BPK6_SAPPC</name>
<dbReference type="KEGG" id="spar:SPRG_14326"/>
<dbReference type="EMBL" id="KK583312">
    <property type="protein sequence ID" value="KDO20454.1"/>
    <property type="molecule type" value="Genomic_DNA"/>
</dbReference>
<feature type="domain" description="C2" evidence="2">
    <location>
        <begin position="1"/>
        <end position="104"/>
    </location>
</feature>
<dbReference type="Proteomes" id="UP000030745">
    <property type="component" value="Unassembled WGS sequence"/>
</dbReference>
<dbReference type="InterPro" id="IPR052981">
    <property type="entry name" value="Ingression_C2_domain"/>
</dbReference>
<keyword evidence="4" id="KW-1185">Reference proteome</keyword>
<dbReference type="PANTHER" id="PTHR47052">
    <property type="entry name" value="CONSERVED SERINE PROLINE-RICH PROTEIN (AFU_ORTHOLOGUE AFUA_2G01790)"/>
    <property type="match status" value="1"/>
</dbReference>
<evidence type="ECO:0000313" key="3">
    <source>
        <dbReference type="EMBL" id="KDO20454.1"/>
    </source>
</evidence>
<evidence type="ECO:0000259" key="2">
    <source>
        <dbReference type="PROSITE" id="PS50004"/>
    </source>
</evidence>
<evidence type="ECO:0000256" key="1">
    <source>
        <dbReference type="SAM" id="MobiDB-lite"/>
    </source>
</evidence>
<protein>
    <recommendedName>
        <fullName evidence="2">C2 domain-containing protein</fullName>
    </recommendedName>
</protein>
<dbReference type="AlphaFoldDB" id="A0A067BPK6"/>
<dbReference type="RefSeq" id="XP_012208844.1">
    <property type="nucleotide sequence ID" value="XM_012353454.1"/>
</dbReference>
<dbReference type="PROSITE" id="PS50004">
    <property type="entry name" value="C2"/>
    <property type="match status" value="1"/>
</dbReference>
<evidence type="ECO:0000313" key="4">
    <source>
        <dbReference type="Proteomes" id="UP000030745"/>
    </source>
</evidence>
<reference evidence="3 4" key="1">
    <citation type="journal article" date="2013" name="PLoS Genet.">
        <title>Distinctive expansion of potential virulence genes in the genome of the oomycete fish pathogen Saprolegnia parasitica.</title>
        <authorList>
            <person name="Jiang R.H."/>
            <person name="de Bruijn I."/>
            <person name="Haas B.J."/>
            <person name="Belmonte R."/>
            <person name="Lobach L."/>
            <person name="Christie J."/>
            <person name="van den Ackerveken G."/>
            <person name="Bottin A."/>
            <person name="Bulone V."/>
            <person name="Diaz-Moreno S.M."/>
            <person name="Dumas B."/>
            <person name="Fan L."/>
            <person name="Gaulin E."/>
            <person name="Govers F."/>
            <person name="Grenville-Briggs L.J."/>
            <person name="Horner N.R."/>
            <person name="Levin J.Z."/>
            <person name="Mammella M."/>
            <person name="Meijer H.J."/>
            <person name="Morris P."/>
            <person name="Nusbaum C."/>
            <person name="Oome S."/>
            <person name="Phillips A.J."/>
            <person name="van Rooyen D."/>
            <person name="Rzeszutek E."/>
            <person name="Saraiva M."/>
            <person name="Secombes C.J."/>
            <person name="Seidl M.F."/>
            <person name="Snel B."/>
            <person name="Stassen J.H."/>
            <person name="Sykes S."/>
            <person name="Tripathy S."/>
            <person name="van den Berg H."/>
            <person name="Vega-Arreguin J.C."/>
            <person name="Wawra S."/>
            <person name="Young S.K."/>
            <person name="Zeng Q."/>
            <person name="Dieguez-Uribeondo J."/>
            <person name="Russ C."/>
            <person name="Tyler B.M."/>
            <person name="van West P."/>
        </authorList>
    </citation>
    <scope>NUCLEOTIDE SEQUENCE [LARGE SCALE GENOMIC DNA]</scope>
    <source>
        <strain evidence="3 4">CBS 223.65</strain>
    </source>
</reference>
<dbReference type="SMART" id="SM00239">
    <property type="entry name" value="C2"/>
    <property type="match status" value="1"/>
</dbReference>
<dbReference type="SUPFAM" id="SSF49562">
    <property type="entry name" value="C2 domain (Calcium/lipid-binding domain, CaLB)"/>
    <property type="match status" value="1"/>
</dbReference>
<dbReference type="OrthoDB" id="419768at2759"/>
<organism evidence="3 4">
    <name type="scientific">Saprolegnia parasitica (strain CBS 223.65)</name>
    <dbReference type="NCBI Taxonomy" id="695850"/>
    <lineage>
        <taxon>Eukaryota</taxon>
        <taxon>Sar</taxon>
        <taxon>Stramenopiles</taxon>
        <taxon>Oomycota</taxon>
        <taxon>Saprolegniomycetes</taxon>
        <taxon>Saprolegniales</taxon>
        <taxon>Saprolegniaceae</taxon>
        <taxon>Saprolegnia</taxon>
    </lineage>
</organism>
<dbReference type="Pfam" id="PF00168">
    <property type="entry name" value="C2"/>
    <property type="match status" value="1"/>
</dbReference>
<gene>
    <name evidence="3" type="ORF">SPRG_14326</name>
</gene>
<feature type="region of interest" description="Disordered" evidence="1">
    <location>
        <begin position="95"/>
        <end position="144"/>
    </location>
</feature>